<keyword evidence="2" id="KW-0436">Ligase</keyword>
<accession>A0A0D2G5L6</accession>
<dbReference type="Pfam" id="PF00501">
    <property type="entry name" value="AMP-binding"/>
    <property type="match status" value="1"/>
</dbReference>
<sequence>MAAIPAYTPPRGLRAALDDFRDHLSQKYNVKLENYTDLHKFSVTRLNDFWMTAWDYLGVIASVRPVKAIDDDARIDEFPRFFQGAKLNFAENILGRNRTGTAIIDMREDNLKNPEKYTWTDLRKLVELYADALRSSRLKKGETVVLVGGNCVRSLSLQLATGALGGVFASFATDIGEKALDDRLQVLEPRFLFAETISSYNGKKIDINEKITNVFGKLKGGACELVLIGPSSQPGDGISFDTFLLRGTGARLEYEQVPFSSPFIVMFSSGTTGAPKGIVHSHGGLIMNGLKEHVLHHNVDSNDVHYHYSGIGWTLWNISLGSLLAGSTMVLYDGSPFFPSAEGLLRALFAQGVTSFGAGPRYFAELQKLNVKPKTFASSLRTIISTGALLPVPLAKWLVEAFGPVYQINMSGGTELCGSWVHATPTLPSYPGESSVIALGIDVAVFSPDGKEVPHGESGELVCRKPFPNMPTMFLRDPDRKRYFSSYFAVFPHVWTHGDFMRINPETKGIYILGRSDGVLNPSGIRFGSSEIYNILLTPRFTPYISDACVVGQQRNQAPYFDTTEKVVLFVKCTPSAKRSKDPLQLDPDLERKIRDQIAKDLSRRHVPTFIFRAAEIPYNVNGKKLEIQVRAILCGGEDAMAKLKVTEEEKRALASFLPFYDIEKVVQQTKGPTTSKL</sequence>
<feature type="domain" description="AMP-dependent synthetase/ligase" evidence="1">
    <location>
        <begin position="101"/>
        <end position="466"/>
    </location>
</feature>
<dbReference type="GeneID" id="25289319"/>
<dbReference type="InterPro" id="IPR042099">
    <property type="entry name" value="ANL_N_sf"/>
</dbReference>
<dbReference type="Gene3D" id="3.40.50.12780">
    <property type="entry name" value="N-terminal domain of ligase-like"/>
    <property type="match status" value="1"/>
</dbReference>
<evidence type="ECO:0000259" key="1">
    <source>
        <dbReference type="Pfam" id="PF00501"/>
    </source>
</evidence>
<dbReference type="InterPro" id="IPR045851">
    <property type="entry name" value="AMP-bd_C_sf"/>
</dbReference>
<dbReference type="GO" id="GO:0030729">
    <property type="term" value="F:acetoacetate-CoA ligase activity"/>
    <property type="evidence" value="ECO:0007669"/>
    <property type="project" value="TreeGrafter"/>
</dbReference>
<organism evidence="2 3">
    <name type="scientific">Rhinocladiella mackenziei CBS 650.93</name>
    <dbReference type="NCBI Taxonomy" id="1442369"/>
    <lineage>
        <taxon>Eukaryota</taxon>
        <taxon>Fungi</taxon>
        <taxon>Dikarya</taxon>
        <taxon>Ascomycota</taxon>
        <taxon>Pezizomycotina</taxon>
        <taxon>Eurotiomycetes</taxon>
        <taxon>Chaetothyriomycetidae</taxon>
        <taxon>Chaetothyriales</taxon>
        <taxon>Herpotrichiellaceae</taxon>
        <taxon>Rhinocladiella</taxon>
    </lineage>
</organism>
<gene>
    <name evidence="2" type="ORF">Z518_01248</name>
</gene>
<dbReference type="SUPFAM" id="SSF56801">
    <property type="entry name" value="Acetyl-CoA synthetase-like"/>
    <property type="match status" value="1"/>
</dbReference>
<dbReference type="EMBL" id="KN847475">
    <property type="protein sequence ID" value="KIX10167.1"/>
    <property type="molecule type" value="Genomic_DNA"/>
</dbReference>
<evidence type="ECO:0000313" key="3">
    <source>
        <dbReference type="Proteomes" id="UP000053617"/>
    </source>
</evidence>
<dbReference type="Gene3D" id="3.30.300.30">
    <property type="match status" value="1"/>
</dbReference>
<dbReference type="PROSITE" id="PS00455">
    <property type="entry name" value="AMP_BINDING"/>
    <property type="match status" value="1"/>
</dbReference>
<name>A0A0D2G5L6_9EURO</name>
<protein>
    <submittedName>
        <fullName evidence="2">Acetoacetate-CoA ligase</fullName>
    </submittedName>
</protein>
<proteinExistence type="predicted"/>
<dbReference type="AlphaFoldDB" id="A0A0D2G5L6"/>
<dbReference type="InterPro" id="IPR000873">
    <property type="entry name" value="AMP-dep_synth/lig_dom"/>
</dbReference>
<evidence type="ECO:0000313" key="2">
    <source>
        <dbReference type="EMBL" id="KIX10167.1"/>
    </source>
</evidence>
<keyword evidence="3" id="KW-1185">Reference proteome</keyword>
<dbReference type="Proteomes" id="UP000053617">
    <property type="component" value="Unassembled WGS sequence"/>
</dbReference>
<dbReference type="RefSeq" id="XP_013277303.1">
    <property type="nucleotide sequence ID" value="XM_013421849.1"/>
</dbReference>
<dbReference type="HOGENOM" id="CLU_000022_3_3_1"/>
<dbReference type="PANTHER" id="PTHR42921:SF4">
    <property type="entry name" value="ACETOACETYL-COA SYNTHASE (AFU_ORTHOLOGUE AFUA_8G04770)"/>
    <property type="match status" value="1"/>
</dbReference>
<dbReference type="VEuPathDB" id="FungiDB:Z518_01248"/>
<dbReference type="PANTHER" id="PTHR42921">
    <property type="entry name" value="ACETOACETYL-COA SYNTHETASE"/>
    <property type="match status" value="1"/>
</dbReference>
<reference evidence="2 3" key="1">
    <citation type="submission" date="2015-01" db="EMBL/GenBank/DDBJ databases">
        <title>The Genome Sequence of Rhinocladiella mackenzie CBS 650.93.</title>
        <authorList>
            <consortium name="The Broad Institute Genomics Platform"/>
            <person name="Cuomo C."/>
            <person name="de Hoog S."/>
            <person name="Gorbushina A."/>
            <person name="Stielow B."/>
            <person name="Teixiera M."/>
            <person name="Abouelleil A."/>
            <person name="Chapman S.B."/>
            <person name="Priest M."/>
            <person name="Young S.K."/>
            <person name="Wortman J."/>
            <person name="Nusbaum C."/>
            <person name="Birren B."/>
        </authorList>
    </citation>
    <scope>NUCLEOTIDE SEQUENCE [LARGE SCALE GENOMIC DNA]</scope>
    <source>
        <strain evidence="2 3">CBS 650.93</strain>
    </source>
</reference>
<dbReference type="InterPro" id="IPR020845">
    <property type="entry name" value="AMP-binding_CS"/>
</dbReference>
<dbReference type="OrthoDB" id="10253869at2759"/>
<dbReference type="STRING" id="1442369.A0A0D2G5L6"/>